<feature type="transmembrane region" description="Helical" evidence="1">
    <location>
        <begin position="21"/>
        <end position="42"/>
    </location>
</feature>
<proteinExistence type="predicted"/>
<dbReference type="Pfam" id="PF06695">
    <property type="entry name" value="Sm_multidrug_ex"/>
    <property type="match status" value="1"/>
</dbReference>
<gene>
    <name evidence="2" type="ORF">FGU65_09620</name>
</gene>
<keyword evidence="1" id="KW-0472">Membrane</keyword>
<protein>
    <submittedName>
        <fullName evidence="2">Small multi-drug export protein</fullName>
    </submittedName>
</protein>
<feature type="transmembrane region" description="Helical" evidence="1">
    <location>
        <begin position="76"/>
        <end position="99"/>
    </location>
</feature>
<reference evidence="2" key="1">
    <citation type="submission" date="2019-05" db="EMBL/GenBank/DDBJ databases">
        <title>Methanoculleus sp. FWC-SCC1, a methanogenic archaeon isolated from deep marine cold seep.</title>
        <authorList>
            <person name="Chen Y.-W."/>
            <person name="Chen S.-C."/>
            <person name="Teng N.-H."/>
            <person name="Lai M.-C."/>
        </authorList>
    </citation>
    <scope>NUCLEOTIDE SEQUENCE</scope>
    <source>
        <strain evidence="2">FWC-SCC1</strain>
    </source>
</reference>
<dbReference type="Proteomes" id="UP001168338">
    <property type="component" value="Unassembled WGS sequence"/>
</dbReference>
<feature type="transmembrane region" description="Helical" evidence="1">
    <location>
        <begin position="137"/>
        <end position="157"/>
    </location>
</feature>
<name>A0ABT8MB19_9EURY</name>
<keyword evidence="3" id="KW-1185">Reference proteome</keyword>
<keyword evidence="1" id="KW-0812">Transmembrane</keyword>
<feature type="transmembrane region" description="Helical" evidence="1">
    <location>
        <begin position="169"/>
        <end position="188"/>
    </location>
</feature>
<keyword evidence="1" id="KW-1133">Transmembrane helix</keyword>
<feature type="transmembrane region" description="Helical" evidence="1">
    <location>
        <begin position="200"/>
        <end position="220"/>
    </location>
</feature>
<dbReference type="InterPro" id="IPR009577">
    <property type="entry name" value="Sm_multidrug_ex"/>
</dbReference>
<accession>A0ABT8MB19</accession>
<sequence>MELSGKAVSAYLQARGPVAYAATKFVLPLAIIPLILGLLYLTLPHGDFLFFAGLSAGYFIPPFGKESIIPIAILAGHPWWLIVTLLVALDAAVALFIVWNFDLALKIPLIGGLLERGLTMMSTYTREHPGLRNVSTIGLFLFVFFPFQGTGAMNGSILGRLLGMDAQRVFACVMAGSVTSCLIIALGTDVILDLYRDSPLLGIAVLLLAALAAAAAYLGWRRHQRRLRERVR</sequence>
<dbReference type="RefSeq" id="WP_301664291.1">
    <property type="nucleotide sequence ID" value="NZ_VCYH01000006.1"/>
</dbReference>
<evidence type="ECO:0000313" key="3">
    <source>
        <dbReference type="Proteomes" id="UP001168338"/>
    </source>
</evidence>
<comment type="caution">
    <text evidence="2">The sequence shown here is derived from an EMBL/GenBank/DDBJ whole genome shotgun (WGS) entry which is preliminary data.</text>
</comment>
<organism evidence="2 3">
    <name type="scientific">Methanoculleus frigidifontis</name>
    <dbReference type="NCBI Taxonomy" id="2584085"/>
    <lineage>
        <taxon>Archaea</taxon>
        <taxon>Methanobacteriati</taxon>
        <taxon>Methanobacteriota</taxon>
        <taxon>Stenosarchaea group</taxon>
        <taxon>Methanomicrobia</taxon>
        <taxon>Methanomicrobiales</taxon>
        <taxon>Methanomicrobiaceae</taxon>
        <taxon>Methanoculleus</taxon>
    </lineage>
</organism>
<dbReference type="EMBL" id="VCYH01000006">
    <property type="protein sequence ID" value="MDN7025144.1"/>
    <property type="molecule type" value="Genomic_DNA"/>
</dbReference>
<evidence type="ECO:0000313" key="2">
    <source>
        <dbReference type="EMBL" id="MDN7025144.1"/>
    </source>
</evidence>
<evidence type="ECO:0000256" key="1">
    <source>
        <dbReference type="SAM" id="Phobius"/>
    </source>
</evidence>